<dbReference type="Gene3D" id="1.10.1740.10">
    <property type="match status" value="1"/>
</dbReference>
<keyword evidence="2" id="KW-0805">Transcription regulation</keyword>
<dbReference type="InterPro" id="IPR036388">
    <property type="entry name" value="WH-like_DNA-bd_sf"/>
</dbReference>
<comment type="similarity">
    <text evidence="1">Belongs to the sigma-70 factor family. ECF subfamily.</text>
</comment>
<dbReference type="SUPFAM" id="SSF88946">
    <property type="entry name" value="Sigma2 domain of RNA polymerase sigma factors"/>
    <property type="match status" value="1"/>
</dbReference>
<evidence type="ECO:0000313" key="8">
    <source>
        <dbReference type="Proteomes" id="UP000827138"/>
    </source>
</evidence>
<dbReference type="InterPro" id="IPR013249">
    <property type="entry name" value="RNA_pol_sigma70_r4_t2"/>
</dbReference>
<evidence type="ECO:0000259" key="6">
    <source>
        <dbReference type="SMART" id="SM00421"/>
    </source>
</evidence>
<proteinExistence type="inferred from homology"/>
<keyword evidence="3" id="KW-0731">Sigma factor</keyword>
<evidence type="ECO:0000256" key="1">
    <source>
        <dbReference type="ARBA" id="ARBA00010641"/>
    </source>
</evidence>
<evidence type="ECO:0000313" key="7">
    <source>
        <dbReference type="EMBL" id="QYX76517.1"/>
    </source>
</evidence>
<dbReference type="InterPro" id="IPR013325">
    <property type="entry name" value="RNA_pol_sigma_r2"/>
</dbReference>
<dbReference type="SMART" id="SM00421">
    <property type="entry name" value="HTH_LUXR"/>
    <property type="match status" value="1"/>
</dbReference>
<dbReference type="Proteomes" id="UP000827138">
    <property type="component" value="Chromosome"/>
</dbReference>
<feature type="domain" description="HTH luxR-type" evidence="6">
    <location>
        <begin position="109"/>
        <end position="164"/>
    </location>
</feature>
<sequence length="206" mass="23595">MADVSPGADFAEYCHANRDRLVAMGILICGSRQQSEDAVQEAMLAAMEQWESIKEPHAWFSTVVRRKLIDEARKWRNRLWRPRPDSELPLPASCPSAQREAVLAVLGTLHRLPARQRQVVHLQAQELTSEEIAVRLGMTVPTVRSHLRHARKRLRLLLDMPPEIDSCGDWLDTEGRTDRIAERLREAEEWLALGLRAQRLAEGTRR</sequence>
<dbReference type="InterPro" id="IPR039425">
    <property type="entry name" value="RNA_pol_sigma-70-like"/>
</dbReference>
<dbReference type="RefSeq" id="WP_220645628.1">
    <property type="nucleotide sequence ID" value="NZ_CP080647.1"/>
</dbReference>
<name>A0ABX8XM21_9ACTN</name>
<accession>A0ABX8XM21</accession>
<evidence type="ECO:0000256" key="2">
    <source>
        <dbReference type="ARBA" id="ARBA00023015"/>
    </source>
</evidence>
<dbReference type="Pfam" id="PF04542">
    <property type="entry name" value="Sigma70_r2"/>
    <property type="match status" value="1"/>
</dbReference>
<organism evidence="7 8">
    <name type="scientific">Streptomyces akebiae</name>
    <dbReference type="NCBI Taxonomy" id="2865673"/>
    <lineage>
        <taxon>Bacteria</taxon>
        <taxon>Bacillati</taxon>
        <taxon>Actinomycetota</taxon>
        <taxon>Actinomycetes</taxon>
        <taxon>Kitasatosporales</taxon>
        <taxon>Streptomycetaceae</taxon>
        <taxon>Streptomyces</taxon>
    </lineage>
</organism>
<dbReference type="SUPFAM" id="SSF88659">
    <property type="entry name" value="Sigma3 and sigma4 domains of RNA polymerase sigma factors"/>
    <property type="match status" value="1"/>
</dbReference>
<evidence type="ECO:0000256" key="5">
    <source>
        <dbReference type="ARBA" id="ARBA00023163"/>
    </source>
</evidence>
<dbReference type="NCBIfam" id="TIGR02937">
    <property type="entry name" value="sigma70-ECF"/>
    <property type="match status" value="1"/>
</dbReference>
<protein>
    <submittedName>
        <fullName evidence="7">Sigma-70 family RNA polymerase sigma factor</fullName>
    </submittedName>
</protein>
<dbReference type="CDD" id="cd06171">
    <property type="entry name" value="Sigma70_r4"/>
    <property type="match status" value="1"/>
</dbReference>
<dbReference type="PANTHER" id="PTHR43133">
    <property type="entry name" value="RNA POLYMERASE ECF-TYPE SIGMA FACTO"/>
    <property type="match status" value="1"/>
</dbReference>
<keyword evidence="8" id="KW-1185">Reference proteome</keyword>
<dbReference type="Pfam" id="PF08281">
    <property type="entry name" value="Sigma70_r4_2"/>
    <property type="match status" value="1"/>
</dbReference>
<dbReference type="InterPro" id="IPR000792">
    <property type="entry name" value="Tscrpt_reg_LuxR_C"/>
</dbReference>
<dbReference type="InterPro" id="IPR014284">
    <property type="entry name" value="RNA_pol_sigma-70_dom"/>
</dbReference>
<dbReference type="PANTHER" id="PTHR43133:SF8">
    <property type="entry name" value="RNA POLYMERASE SIGMA FACTOR HI_1459-RELATED"/>
    <property type="match status" value="1"/>
</dbReference>
<gene>
    <name evidence="7" type="ORF">K1J60_08375</name>
</gene>
<dbReference type="EMBL" id="CP080647">
    <property type="protein sequence ID" value="QYX76517.1"/>
    <property type="molecule type" value="Genomic_DNA"/>
</dbReference>
<dbReference type="InterPro" id="IPR007627">
    <property type="entry name" value="RNA_pol_sigma70_r2"/>
</dbReference>
<reference evidence="7 8" key="1">
    <citation type="submission" date="2021-08" db="EMBL/GenBank/DDBJ databases">
        <authorList>
            <person name="Ping M."/>
        </authorList>
    </citation>
    <scope>NUCLEOTIDE SEQUENCE [LARGE SCALE GENOMIC DNA]</scope>
    <source>
        <strain evidence="7 8">MG28</strain>
    </source>
</reference>
<evidence type="ECO:0000256" key="4">
    <source>
        <dbReference type="ARBA" id="ARBA00023125"/>
    </source>
</evidence>
<keyword evidence="5" id="KW-0804">Transcription</keyword>
<dbReference type="Gene3D" id="1.10.10.10">
    <property type="entry name" value="Winged helix-like DNA-binding domain superfamily/Winged helix DNA-binding domain"/>
    <property type="match status" value="1"/>
</dbReference>
<evidence type="ECO:0000256" key="3">
    <source>
        <dbReference type="ARBA" id="ARBA00023082"/>
    </source>
</evidence>
<keyword evidence="4" id="KW-0238">DNA-binding</keyword>
<dbReference type="InterPro" id="IPR013324">
    <property type="entry name" value="RNA_pol_sigma_r3/r4-like"/>
</dbReference>